<feature type="transmembrane region" description="Helical" evidence="9">
    <location>
        <begin position="257"/>
        <end position="281"/>
    </location>
</feature>
<dbReference type="InterPro" id="IPR002549">
    <property type="entry name" value="AI-2E-like"/>
</dbReference>
<sequence length="442" mass="46302">MPRMRLGRYAEFQRRQRAALRASQHPHQRVPADERVAARAPEAEAAEATPAAGSDRDPGGTTVGGEPTAYGPGAEAHGAHAQGGATAASPYGVAGRPLNRYSPLYIGFVGAVGVILAIGLARMLAKLSTTITILVVAFFLALALDPIVGWLLKRGVRRSLAVSAVFAGVVLVFALLGLLVVPTVIPQGAALLENAPEYVDRALNSSLVKRLDQDYGIVDRLQSEINSRLTDAGFVSQIFGGVLGAGRALANGVFQSFTVLILTLYFLASLPTVKGAVYAMVPASRRPRVISLAEEIMRRTGSYAIGQVAVATINALASYVMMRLVGIQYAAVLAVMVGFLGLIPMVGATIGAVLVCGVAFFSEPRAALIAATYYLIYQQLENYVVAPRIMARTVAVPGAVTVVAALAGGTLLGILGALLAIPVAAGLLLLYEEVLLPRQRHA</sequence>
<evidence type="ECO:0000313" key="10">
    <source>
        <dbReference type="EMBL" id="GAA1746565.1"/>
    </source>
</evidence>
<keyword evidence="3" id="KW-0813">Transport</keyword>
<protein>
    <submittedName>
        <fullName evidence="10">AI-2E family transporter</fullName>
    </submittedName>
</protein>
<dbReference type="EMBL" id="BAAAPN010000011">
    <property type="protein sequence ID" value="GAA1746565.1"/>
    <property type="molecule type" value="Genomic_DNA"/>
</dbReference>
<evidence type="ECO:0000256" key="5">
    <source>
        <dbReference type="ARBA" id="ARBA00022692"/>
    </source>
</evidence>
<evidence type="ECO:0000256" key="1">
    <source>
        <dbReference type="ARBA" id="ARBA00004651"/>
    </source>
</evidence>
<evidence type="ECO:0000256" key="6">
    <source>
        <dbReference type="ARBA" id="ARBA00022989"/>
    </source>
</evidence>
<name>A0ABN2K2E0_9MICO</name>
<feature type="region of interest" description="Disordered" evidence="8">
    <location>
        <begin position="1"/>
        <end position="81"/>
    </location>
</feature>
<dbReference type="Proteomes" id="UP001501475">
    <property type="component" value="Unassembled WGS sequence"/>
</dbReference>
<evidence type="ECO:0000256" key="4">
    <source>
        <dbReference type="ARBA" id="ARBA00022475"/>
    </source>
</evidence>
<dbReference type="Pfam" id="PF01594">
    <property type="entry name" value="AI-2E_transport"/>
    <property type="match status" value="1"/>
</dbReference>
<feature type="transmembrane region" description="Helical" evidence="9">
    <location>
        <begin position="104"/>
        <end position="125"/>
    </location>
</feature>
<keyword evidence="7 9" id="KW-0472">Membrane</keyword>
<evidence type="ECO:0000256" key="3">
    <source>
        <dbReference type="ARBA" id="ARBA00022448"/>
    </source>
</evidence>
<feature type="transmembrane region" description="Helical" evidence="9">
    <location>
        <begin position="328"/>
        <end position="361"/>
    </location>
</feature>
<keyword evidence="6 9" id="KW-1133">Transmembrane helix</keyword>
<feature type="compositionally biased region" description="Low complexity" evidence="8">
    <location>
        <begin position="69"/>
        <end position="81"/>
    </location>
</feature>
<evidence type="ECO:0000256" key="8">
    <source>
        <dbReference type="SAM" id="MobiDB-lite"/>
    </source>
</evidence>
<comment type="similarity">
    <text evidence="2">Belongs to the autoinducer-2 exporter (AI-2E) (TC 2.A.86) family.</text>
</comment>
<comment type="caution">
    <text evidence="10">The sequence shown here is derived from an EMBL/GenBank/DDBJ whole genome shotgun (WGS) entry which is preliminary data.</text>
</comment>
<comment type="subcellular location">
    <subcellularLocation>
        <location evidence="1">Cell membrane</location>
        <topology evidence="1">Multi-pass membrane protein</topology>
    </subcellularLocation>
</comment>
<proteinExistence type="inferred from homology"/>
<keyword evidence="5 9" id="KW-0812">Transmembrane</keyword>
<keyword evidence="11" id="KW-1185">Reference proteome</keyword>
<feature type="transmembrane region" description="Helical" evidence="9">
    <location>
        <begin position="164"/>
        <end position="185"/>
    </location>
</feature>
<gene>
    <name evidence="10" type="ORF">GCM10009810_03930</name>
</gene>
<dbReference type="PANTHER" id="PTHR21716:SF53">
    <property type="entry name" value="PERMEASE PERM-RELATED"/>
    <property type="match status" value="1"/>
</dbReference>
<feature type="transmembrane region" description="Helical" evidence="9">
    <location>
        <begin position="302"/>
        <end position="322"/>
    </location>
</feature>
<dbReference type="RefSeq" id="WP_344061345.1">
    <property type="nucleotide sequence ID" value="NZ_BAAAPN010000011.1"/>
</dbReference>
<organism evidence="10 11">
    <name type="scientific">Nostocoides vanveenii</name>
    <dbReference type="NCBI Taxonomy" id="330835"/>
    <lineage>
        <taxon>Bacteria</taxon>
        <taxon>Bacillati</taxon>
        <taxon>Actinomycetota</taxon>
        <taxon>Actinomycetes</taxon>
        <taxon>Micrococcales</taxon>
        <taxon>Intrasporangiaceae</taxon>
        <taxon>Nostocoides</taxon>
    </lineage>
</organism>
<keyword evidence="4" id="KW-1003">Cell membrane</keyword>
<evidence type="ECO:0000313" key="11">
    <source>
        <dbReference type="Proteomes" id="UP001501475"/>
    </source>
</evidence>
<evidence type="ECO:0000256" key="2">
    <source>
        <dbReference type="ARBA" id="ARBA00009773"/>
    </source>
</evidence>
<dbReference type="PANTHER" id="PTHR21716">
    <property type="entry name" value="TRANSMEMBRANE PROTEIN"/>
    <property type="match status" value="1"/>
</dbReference>
<evidence type="ECO:0000256" key="7">
    <source>
        <dbReference type="ARBA" id="ARBA00023136"/>
    </source>
</evidence>
<accession>A0ABN2K2E0</accession>
<reference evidence="11" key="1">
    <citation type="journal article" date="2019" name="Int. J. Syst. Evol. Microbiol.">
        <title>The Global Catalogue of Microorganisms (GCM) 10K type strain sequencing project: providing services to taxonomists for standard genome sequencing and annotation.</title>
        <authorList>
            <consortium name="The Broad Institute Genomics Platform"/>
            <consortium name="The Broad Institute Genome Sequencing Center for Infectious Disease"/>
            <person name="Wu L."/>
            <person name="Ma J."/>
        </authorList>
    </citation>
    <scope>NUCLEOTIDE SEQUENCE [LARGE SCALE GENOMIC DNA]</scope>
    <source>
        <strain evidence="11">JCM 15591</strain>
    </source>
</reference>
<feature type="transmembrane region" description="Helical" evidence="9">
    <location>
        <begin position="131"/>
        <end position="152"/>
    </location>
</feature>
<evidence type="ECO:0000256" key="9">
    <source>
        <dbReference type="SAM" id="Phobius"/>
    </source>
</evidence>